<feature type="compositionally biased region" description="Pro residues" evidence="5">
    <location>
        <begin position="851"/>
        <end position="866"/>
    </location>
</feature>
<evidence type="ECO:0000256" key="3">
    <source>
        <dbReference type="ARBA" id="ARBA00023163"/>
    </source>
</evidence>
<feature type="compositionally biased region" description="Pro residues" evidence="5">
    <location>
        <begin position="166"/>
        <end position="198"/>
    </location>
</feature>
<gene>
    <name evidence="7" type="ORF">LshimejAT787_0905220</name>
</gene>
<feature type="compositionally biased region" description="Low complexity" evidence="5">
    <location>
        <begin position="456"/>
        <end position="488"/>
    </location>
</feature>
<accession>A0A9P3UQI9</accession>
<evidence type="ECO:0000256" key="4">
    <source>
        <dbReference type="ARBA" id="ARBA00023242"/>
    </source>
</evidence>
<protein>
    <recommendedName>
        <fullName evidence="6">Zinc-finger domain-containing protein</fullName>
    </recommendedName>
</protein>
<feature type="compositionally biased region" description="Basic residues" evidence="5">
    <location>
        <begin position="1259"/>
        <end position="1272"/>
    </location>
</feature>
<feature type="domain" description="Zinc-finger" evidence="6">
    <location>
        <begin position="1311"/>
        <end position="1378"/>
    </location>
</feature>
<feature type="compositionally biased region" description="Basic and acidic residues" evidence="5">
    <location>
        <begin position="409"/>
        <end position="420"/>
    </location>
</feature>
<dbReference type="OrthoDB" id="298344at2759"/>
<feature type="compositionally biased region" description="Basic and acidic residues" evidence="5">
    <location>
        <begin position="728"/>
        <end position="753"/>
    </location>
</feature>
<reference evidence="7" key="1">
    <citation type="submission" date="2022-07" db="EMBL/GenBank/DDBJ databases">
        <title>The genome of Lyophyllum shimeji provides insight into the initial evolution of ectomycorrhizal fungal genome.</title>
        <authorList>
            <person name="Kobayashi Y."/>
            <person name="Shibata T."/>
            <person name="Hirakawa H."/>
            <person name="Shigenobu S."/>
            <person name="Nishiyama T."/>
            <person name="Yamada A."/>
            <person name="Hasebe M."/>
            <person name="Kawaguchi M."/>
        </authorList>
    </citation>
    <scope>NUCLEOTIDE SEQUENCE</scope>
    <source>
        <strain evidence="7">AT787</strain>
    </source>
</reference>
<feature type="compositionally biased region" description="Low complexity" evidence="5">
    <location>
        <begin position="216"/>
        <end position="236"/>
    </location>
</feature>
<dbReference type="GO" id="GO:0005634">
    <property type="term" value="C:nucleus"/>
    <property type="evidence" value="ECO:0007669"/>
    <property type="project" value="UniProtKB-SubCell"/>
</dbReference>
<feature type="region of interest" description="Disordered" evidence="5">
    <location>
        <begin position="548"/>
        <end position="576"/>
    </location>
</feature>
<feature type="compositionally biased region" description="Basic and acidic residues" evidence="5">
    <location>
        <begin position="1273"/>
        <end position="1284"/>
    </location>
</feature>
<name>A0A9P3UQI9_LYOSH</name>
<feature type="compositionally biased region" description="Polar residues" evidence="5">
    <location>
        <begin position="1151"/>
        <end position="1162"/>
    </location>
</feature>
<keyword evidence="2" id="KW-0805">Transcription regulation</keyword>
<evidence type="ECO:0000256" key="2">
    <source>
        <dbReference type="ARBA" id="ARBA00023015"/>
    </source>
</evidence>
<evidence type="ECO:0000313" key="7">
    <source>
        <dbReference type="EMBL" id="GLB41307.1"/>
    </source>
</evidence>
<evidence type="ECO:0000256" key="5">
    <source>
        <dbReference type="SAM" id="MobiDB-lite"/>
    </source>
</evidence>
<dbReference type="PANTHER" id="PTHR48125:SF10">
    <property type="entry name" value="OS12G0136300 PROTEIN"/>
    <property type="match status" value="1"/>
</dbReference>
<feature type="region of interest" description="Disordered" evidence="5">
    <location>
        <begin position="1382"/>
        <end position="1432"/>
    </location>
</feature>
<feature type="region of interest" description="Disordered" evidence="5">
    <location>
        <begin position="1116"/>
        <end position="1227"/>
    </location>
</feature>
<feature type="compositionally biased region" description="Pro residues" evidence="5">
    <location>
        <begin position="821"/>
        <end position="834"/>
    </location>
</feature>
<feature type="compositionally biased region" description="Pro residues" evidence="5">
    <location>
        <begin position="1125"/>
        <end position="1136"/>
    </location>
</feature>
<dbReference type="Pfam" id="PF10497">
    <property type="entry name" value="zf-4CXXC_R1"/>
    <property type="match status" value="1"/>
</dbReference>
<feature type="region of interest" description="Disordered" evidence="5">
    <location>
        <begin position="1"/>
        <end position="46"/>
    </location>
</feature>
<feature type="compositionally biased region" description="Acidic residues" evidence="5">
    <location>
        <begin position="614"/>
        <end position="638"/>
    </location>
</feature>
<dbReference type="InterPro" id="IPR018866">
    <property type="entry name" value="Znf-4CXXC_R1"/>
</dbReference>
<feature type="compositionally biased region" description="Acidic residues" evidence="5">
    <location>
        <begin position="1576"/>
        <end position="1587"/>
    </location>
</feature>
<feature type="compositionally biased region" description="Low complexity" evidence="5">
    <location>
        <begin position="141"/>
        <end position="157"/>
    </location>
</feature>
<feature type="compositionally biased region" description="Pro residues" evidence="5">
    <location>
        <begin position="279"/>
        <end position="290"/>
    </location>
</feature>
<feature type="compositionally biased region" description="Low complexity" evidence="5">
    <location>
        <begin position="33"/>
        <end position="45"/>
    </location>
</feature>
<sequence>MVSSSLSNWDGGLSAQNRNQKDMTEQSRSATTGHVGAAKAVNGVKAGREDKDLDASFYVDGHGRADAGNSGVMEESCVVYISKTAEDIPRTLDDELEHGVGLPNGHGHAGEDLTDRDAEGETVDGDHDAMAVDNSDILQAPPSSLSIPRSSRSNPPSGDMNGSPPHTLPPPSSPPLPKSSHPNPNPPPAASPPSPPSSPHSLRSIFTPPPGQTYDSLLLLTSSSSSSKSPAPVRNPASPPMPPPPPPRKRPRCRVFMSHVAVPPLPGHLDPSDYRPISQPRPRPIPPPLPRALHRPEMQPGPRRPSFPAPGVKHKLTAHDHCTPSAARSRSGNGNGNGTGNGVEAHDDLGAALQAALDNNDGALYAHEASVSSRQRPRQPRRVEWSPVPDSEDSEDEEAVRRKKRRREKERERERGREEVEVGGQSAKKAQGRSEGSGLGSRRGACTSVSVSAPVRGSRPSPSESGSGSGSASLSSAPLPLPQARAQPQPHPHPRLEKSPEAEVRARDAYTGHATQFDICLAPEPPHAVVALNTRFLPYRSFRAPYEGAAEGEGEGETQSDGVDADGVIGKNRPPSTAWSLVDVQEEEISLGPNLEVWEYQEEVAVLGSGSSGEEGEEDGDGDEDERGNEDEDEDEDIVFLGMSSTASREQERRVNTAPENAGTAGVPVPARRVRVADPLGVGVGVGTPREPEPERSLPELPRPHQKLLARRPAGLNGYPPVPVPSPVRREKQKHVDSQGKEEERDVARRVSVSEKALGKRRATSPEGGEREREDTRPRPRPRALPHASSSVSPSSSVRSRPVAANAGVRPRPAPHVTSAPRPPYAPIPRPPPGSGSSSQKLPVGVTPVSRAPPGPGHSPSAPLPPVNGSLAKAHGHPEPSPRVPPHLRFKRIAPHTSQQPDGLPTLSSSHVGGQSNVRNLPRPISGANLASFHTHTHMHSNPDPNAVSVSTSIHLPSPIHISLYIPFRTDVLYPPPGPNRYFPPQSTATTWRHAEPPPPSPFFAHADARSSDSPFLADYDAQLESPDKLFNYTSMGPDVGTWGDDSATGVFDDLVLEDDGRHGHGLGEWMGVDDSILAMDHLVPGLVDGTIDPSLLGGGGQVAVEEQKNTSLRPLVDYASDSPSPSPSPSPPPFLNSPLVASSFMDRDQLVSSNPDPQSPASRRSRSRSSSSSSSSSSSRSLSPTRSVRGSRGPGPSRSAASKFSLGGNALSSPSSSFPTQPLAGRRLHQPRRAFIDMVDIDDLNLSSSDDESSLRGGYKRVAKKKRAKRGRLSDSGEEEQPRPKVASKQVDVGGKLGVQPDGGWPKQDEEDYCHQCRNKSLILKLVCPCAKKYCVRCLTLKYTGKLKYDLSLAYFTCPSCKNNCTCDKCCRNRGEEYLPMKQQPPGANGPPRAKKPTDPEPKPSQTSSSSRASASEVARPRLGGKTNLPPPTVSGPVVYFGATYSLTGEMIGKAFVGQGGGGGEEVVVVRPLGEAAPAAAKRERTFVGDVQEAWGLGDRYLVKELDPVSWRDKNNGPNERMYVGEKKPLYEPASRMPWPPPSSHVVAAAGDDHDHFAYDGGDGFSSPLSPLSSLEDEDESDEAPGEGESRSGFEPSVTEADFEMVAQEGIDSFLAKGPGKAFSADRLAETDVARAISLGLLACGVAIAVTAGSHESQRCPHQLDQERPENRAVAHFGSAETGDSPLPLPSTSIPIRIMGSNTQESAPFAHRRRESHQGAVLKGFELLALAVMFEQAHSPSADCEADVERDARPAALPPPDKRLFCMAAGILIFAWAEHSLEVANVLIAPHHEGEDHRFIEQEARGLVGLLVSYASVCIDFSLTSFNAGVDVRAPNIPKFPGSCIAFLNAPRDGFYLLNDVAH</sequence>
<feature type="region of interest" description="Disordered" evidence="5">
    <location>
        <begin position="603"/>
        <end position="926"/>
    </location>
</feature>
<keyword evidence="3" id="KW-0804">Transcription</keyword>
<feature type="compositionally biased region" description="Low complexity" evidence="5">
    <location>
        <begin position="1169"/>
        <end position="1182"/>
    </location>
</feature>
<feature type="region of interest" description="Disordered" evidence="5">
    <location>
        <begin position="1569"/>
        <end position="1597"/>
    </location>
</feature>
<feature type="region of interest" description="Disordered" evidence="5">
    <location>
        <begin position="1247"/>
        <end position="1308"/>
    </location>
</feature>
<feature type="compositionally biased region" description="Low complexity" evidence="5">
    <location>
        <begin position="350"/>
        <end position="374"/>
    </location>
</feature>
<comment type="subcellular location">
    <subcellularLocation>
        <location evidence="1">Nucleus</location>
    </subcellularLocation>
</comment>
<feature type="compositionally biased region" description="Pro residues" evidence="5">
    <location>
        <begin position="237"/>
        <end position="246"/>
    </location>
</feature>
<evidence type="ECO:0000313" key="8">
    <source>
        <dbReference type="Proteomes" id="UP001063166"/>
    </source>
</evidence>
<dbReference type="EMBL" id="BRPK01000009">
    <property type="protein sequence ID" value="GLB41307.1"/>
    <property type="molecule type" value="Genomic_DNA"/>
</dbReference>
<keyword evidence="8" id="KW-1185">Reference proteome</keyword>
<feature type="compositionally biased region" description="Low complexity" evidence="5">
    <location>
        <begin position="1405"/>
        <end position="1423"/>
    </location>
</feature>
<feature type="compositionally biased region" description="Polar residues" evidence="5">
    <location>
        <begin position="1"/>
        <end position="18"/>
    </location>
</feature>
<feature type="compositionally biased region" description="Low complexity" evidence="5">
    <location>
        <begin position="788"/>
        <end position="805"/>
    </location>
</feature>
<feature type="compositionally biased region" description="Basic and acidic residues" evidence="5">
    <location>
        <begin position="494"/>
        <end position="507"/>
    </location>
</feature>
<proteinExistence type="predicted"/>
<dbReference type="PANTHER" id="PTHR48125">
    <property type="entry name" value="LP07818P1"/>
    <property type="match status" value="1"/>
</dbReference>
<feature type="compositionally biased region" description="Polar residues" evidence="5">
    <location>
        <begin position="1211"/>
        <end position="1221"/>
    </location>
</feature>
<feature type="compositionally biased region" description="Polar residues" evidence="5">
    <location>
        <begin position="896"/>
        <end position="919"/>
    </location>
</feature>
<feature type="compositionally biased region" description="Basic and acidic residues" evidence="5">
    <location>
        <begin position="768"/>
        <end position="778"/>
    </location>
</feature>
<organism evidence="7 8">
    <name type="scientific">Lyophyllum shimeji</name>
    <name type="common">Hon-shimeji</name>
    <name type="synonym">Tricholoma shimeji</name>
    <dbReference type="NCBI Taxonomy" id="47721"/>
    <lineage>
        <taxon>Eukaryota</taxon>
        <taxon>Fungi</taxon>
        <taxon>Dikarya</taxon>
        <taxon>Basidiomycota</taxon>
        <taxon>Agaricomycotina</taxon>
        <taxon>Agaricomycetes</taxon>
        <taxon>Agaricomycetidae</taxon>
        <taxon>Agaricales</taxon>
        <taxon>Tricholomatineae</taxon>
        <taxon>Lyophyllaceae</taxon>
        <taxon>Lyophyllum</taxon>
    </lineage>
</organism>
<dbReference type="Proteomes" id="UP001063166">
    <property type="component" value="Unassembled WGS sequence"/>
</dbReference>
<feature type="compositionally biased region" description="Basic and acidic residues" evidence="5">
    <location>
        <begin position="108"/>
        <end position="130"/>
    </location>
</feature>
<comment type="caution">
    <text evidence="7">The sequence shown here is derived from an EMBL/GenBank/DDBJ whole genome shotgun (WGS) entry which is preliminary data.</text>
</comment>
<evidence type="ECO:0000259" key="6">
    <source>
        <dbReference type="Pfam" id="PF10497"/>
    </source>
</evidence>
<feature type="region of interest" description="Disordered" evidence="5">
    <location>
        <begin position="95"/>
        <end position="507"/>
    </location>
</feature>
<keyword evidence="4" id="KW-0539">Nucleus</keyword>
<evidence type="ECO:0000256" key="1">
    <source>
        <dbReference type="ARBA" id="ARBA00004123"/>
    </source>
</evidence>